<dbReference type="InterPro" id="IPR003115">
    <property type="entry name" value="ParB_N"/>
</dbReference>
<sequence length="74" mass="8331">MLSSLCLIPACNITIHEAHEEFSLEKIKSAILSEGYLRHPILVTKMNDGRYLVIDGAHRFQALCSIVLKSLHKL</sequence>
<comment type="caution">
    <text evidence="2">The sequence shown here is derived from an EMBL/GenBank/DDBJ whole genome shotgun (WGS) entry which is preliminary data.</text>
</comment>
<feature type="domain" description="ParB-like N-terminal" evidence="1">
    <location>
        <begin position="20"/>
        <end position="68"/>
    </location>
</feature>
<reference evidence="2 3" key="1">
    <citation type="submission" date="2015-11" db="EMBL/GenBank/DDBJ databases">
        <title>Genomic analysis of 38 Legionella species identifies large and diverse effector repertoires.</title>
        <authorList>
            <person name="Burstein D."/>
            <person name="Amaro F."/>
            <person name="Zusman T."/>
            <person name="Lifshitz Z."/>
            <person name="Cohen O."/>
            <person name="Gilbert J.A."/>
            <person name="Pupko T."/>
            <person name="Shuman H.A."/>
            <person name="Segal G."/>
        </authorList>
    </citation>
    <scope>NUCLEOTIDE SEQUENCE [LARGE SCALE GENOMIC DNA]</scope>
    <source>
        <strain evidence="2 3">ATCC 700990</strain>
    </source>
</reference>
<evidence type="ECO:0000259" key="1">
    <source>
        <dbReference type="Pfam" id="PF02195"/>
    </source>
</evidence>
<accession>A0A0W0SXT5</accession>
<dbReference type="Pfam" id="PF02195">
    <property type="entry name" value="ParB_N"/>
    <property type="match status" value="1"/>
</dbReference>
<evidence type="ECO:0000313" key="2">
    <source>
        <dbReference type="EMBL" id="KTC88175.1"/>
    </source>
</evidence>
<proteinExistence type="predicted"/>
<keyword evidence="3" id="KW-1185">Reference proteome</keyword>
<dbReference type="InterPro" id="IPR036086">
    <property type="entry name" value="ParB/Sulfiredoxin_sf"/>
</dbReference>
<dbReference type="STRING" id="1212489.Ldro_1794"/>
<dbReference type="AlphaFoldDB" id="A0A0W0SXT5"/>
<dbReference type="EMBL" id="LNXY01000020">
    <property type="protein sequence ID" value="KTC88175.1"/>
    <property type="molecule type" value="Genomic_DNA"/>
</dbReference>
<dbReference type="SUPFAM" id="SSF110849">
    <property type="entry name" value="ParB/Sulfiredoxin"/>
    <property type="match status" value="1"/>
</dbReference>
<dbReference type="RefSeq" id="WP_083497924.1">
    <property type="nucleotide sequence ID" value="NZ_CAAAIU010000013.1"/>
</dbReference>
<organism evidence="2 3">
    <name type="scientific">Legionella drozanskii LLAP-1</name>
    <dbReference type="NCBI Taxonomy" id="1212489"/>
    <lineage>
        <taxon>Bacteria</taxon>
        <taxon>Pseudomonadati</taxon>
        <taxon>Pseudomonadota</taxon>
        <taxon>Gammaproteobacteria</taxon>
        <taxon>Legionellales</taxon>
        <taxon>Legionellaceae</taxon>
        <taxon>Legionella</taxon>
    </lineage>
</organism>
<dbReference type="OrthoDB" id="4536617at2"/>
<protein>
    <submittedName>
        <fullName evidence="2">ParB-like nuclease domain protein</fullName>
    </submittedName>
</protein>
<name>A0A0W0SXT5_9GAMM</name>
<dbReference type="Proteomes" id="UP000054736">
    <property type="component" value="Unassembled WGS sequence"/>
</dbReference>
<dbReference type="Gene3D" id="3.90.1530.10">
    <property type="entry name" value="Conserved hypothetical protein from pyrococcus furiosus pfu- 392566-001, ParB domain"/>
    <property type="match status" value="1"/>
</dbReference>
<gene>
    <name evidence="2" type="ORF">Ldro_1794</name>
</gene>
<evidence type="ECO:0000313" key="3">
    <source>
        <dbReference type="Proteomes" id="UP000054736"/>
    </source>
</evidence>